<dbReference type="OrthoDB" id="9789113at2"/>
<reference evidence="3 4" key="1">
    <citation type="submission" date="2017-03" db="EMBL/GenBank/DDBJ databases">
        <title>Genome sequence of Clostridium hungatei DSM 14427.</title>
        <authorList>
            <person name="Poehlein A."/>
            <person name="Daniel R."/>
        </authorList>
    </citation>
    <scope>NUCLEOTIDE SEQUENCE [LARGE SCALE GENOMIC DNA]</scope>
    <source>
        <strain evidence="3 4">DSM 14427</strain>
    </source>
</reference>
<accession>A0A1V4SDR2</accession>
<feature type="domain" description="Phosphatidic acid phosphatase type 2/haloperoxidase" evidence="2">
    <location>
        <begin position="86"/>
        <end position="197"/>
    </location>
</feature>
<dbReference type="RefSeq" id="WP_080066606.1">
    <property type="nucleotide sequence ID" value="NZ_MZGX01000038.1"/>
</dbReference>
<comment type="caution">
    <text evidence="3">The sequence shown here is derived from an EMBL/GenBank/DDBJ whole genome shotgun (WGS) entry which is preliminary data.</text>
</comment>
<proteinExistence type="predicted"/>
<evidence type="ECO:0000256" key="1">
    <source>
        <dbReference type="SAM" id="Phobius"/>
    </source>
</evidence>
<feature type="transmembrane region" description="Helical" evidence="1">
    <location>
        <begin position="155"/>
        <end position="176"/>
    </location>
</feature>
<dbReference type="EMBL" id="MZGX01000038">
    <property type="protein sequence ID" value="OPX41988.1"/>
    <property type="molecule type" value="Genomic_DNA"/>
</dbReference>
<keyword evidence="1" id="KW-0472">Membrane</keyword>
<keyword evidence="1" id="KW-1133">Transmembrane helix</keyword>
<organism evidence="3 4">
    <name type="scientific">Ruminiclostridium hungatei</name>
    <name type="common">Clostridium hungatei</name>
    <dbReference type="NCBI Taxonomy" id="48256"/>
    <lineage>
        <taxon>Bacteria</taxon>
        <taxon>Bacillati</taxon>
        <taxon>Bacillota</taxon>
        <taxon>Clostridia</taxon>
        <taxon>Eubacteriales</taxon>
        <taxon>Oscillospiraceae</taxon>
        <taxon>Ruminiclostridium</taxon>
    </lineage>
</organism>
<feature type="transmembrane region" description="Helical" evidence="1">
    <location>
        <begin position="182"/>
        <end position="200"/>
    </location>
</feature>
<dbReference type="Gene3D" id="1.20.144.10">
    <property type="entry name" value="Phosphatidic acid phosphatase type 2/haloperoxidase"/>
    <property type="match status" value="1"/>
</dbReference>
<name>A0A1V4SDR2_RUMHU</name>
<dbReference type="Proteomes" id="UP000191554">
    <property type="component" value="Unassembled WGS sequence"/>
</dbReference>
<feature type="transmembrane region" description="Helical" evidence="1">
    <location>
        <begin position="55"/>
        <end position="77"/>
    </location>
</feature>
<dbReference type="SMART" id="SM00014">
    <property type="entry name" value="acidPPc"/>
    <property type="match status" value="1"/>
</dbReference>
<dbReference type="STRING" id="48256.CLHUN_41600"/>
<dbReference type="SUPFAM" id="SSF48317">
    <property type="entry name" value="Acid phosphatase/Vanadium-dependent haloperoxidase"/>
    <property type="match status" value="1"/>
</dbReference>
<sequence>MKSFRIFLTVFLPLLVFGVLYVTVVFNNIQGFDTSVYSVVSKMISEKMTSFMRAVSFFASGLFLSSASVVFIPGIFIKKRKYSFYSAIIILNIALSSLVNVGLKWMINRVRPDILQLTEVSGLSFPSGHSMAAACFYGFFIYLCCRYLKSGYKIAVTAVLAALICLIGLSRIYLGVHYASDVLGGFSFGVFWIGAITLIIEKLQEKYARAAGK</sequence>
<protein>
    <submittedName>
        <fullName evidence="3">Undecaprenyl pyrophosphate phosphatase</fullName>
    </submittedName>
</protein>
<keyword evidence="4" id="KW-1185">Reference proteome</keyword>
<evidence type="ECO:0000313" key="4">
    <source>
        <dbReference type="Proteomes" id="UP000191554"/>
    </source>
</evidence>
<keyword evidence="1" id="KW-0812">Transmembrane</keyword>
<dbReference type="Pfam" id="PF01569">
    <property type="entry name" value="PAP2"/>
    <property type="match status" value="1"/>
</dbReference>
<dbReference type="PANTHER" id="PTHR14969">
    <property type="entry name" value="SPHINGOSINE-1-PHOSPHATE PHOSPHOHYDROLASE"/>
    <property type="match status" value="1"/>
</dbReference>
<feature type="transmembrane region" description="Helical" evidence="1">
    <location>
        <begin position="127"/>
        <end position="148"/>
    </location>
</feature>
<dbReference type="InterPro" id="IPR036938">
    <property type="entry name" value="PAP2/HPO_sf"/>
</dbReference>
<dbReference type="InterPro" id="IPR000326">
    <property type="entry name" value="PAP2/HPO"/>
</dbReference>
<dbReference type="AlphaFoldDB" id="A0A1V4SDR2"/>
<evidence type="ECO:0000313" key="3">
    <source>
        <dbReference type="EMBL" id="OPX41988.1"/>
    </source>
</evidence>
<evidence type="ECO:0000259" key="2">
    <source>
        <dbReference type="SMART" id="SM00014"/>
    </source>
</evidence>
<gene>
    <name evidence="3" type="ORF">CLHUN_41600</name>
</gene>
<feature type="transmembrane region" description="Helical" evidence="1">
    <location>
        <begin position="84"/>
        <end position="107"/>
    </location>
</feature>
<dbReference type="PANTHER" id="PTHR14969:SF13">
    <property type="entry name" value="AT30094P"/>
    <property type="match status" value="1"/>
</dbReference>
<dbReference type="CDD" id="cd03392">
    <property type="entry name" value="PAP2_like_2"/>
    <property type="match status" value="1"/>
</dbReference>